<dbReference type="InterPro" id="IPR001775">
    <property type="entry name" value="GspD/PilQ"/>
</dbReference>
<dbReference type="EMBL" id="UINC01032880">
    <property type="protein sequence ID" value="SVB21260.1"/>
    <property type="molecule type" value="Genomic_DNA"/>
</dbReference>
<reference evidence="1" key="1">
    <citation type="submission" date="2018-05" db="EMBL/GenBank/DDBJ databases">
        <authorList>
            <person name="Lanie J.A."/>
            <person name="Ng W.-L."/>
            <person name="Kazmierczak K.M."/>
            <person name="Andrzejewski T.M."/>
            <person name="Davidsen T.M."/>
            <person name="Wayne K.J."/>
            <person name="Tettelin H."/>
            <person name="Glass J.I."/>
            <person name="Rusch D."/>
            <person name="Podicherti R."/>
            <person name="Tsui H.-C.T."/>
            <person name="Winkler M.E."/>
        </authorList>
    </citation>
    <scope>NUCLEOTIDE SEQUENCE</scope>
</reference>
<dbReference type="GO" id="GO:0015627">
    <property type="term" value="C:type II protein secretion system complex"/>
    <property type="evidence" value="ECO:0007669"/>
    <property type="project" value="TreeGrafter"/>
</dbReference>
<dbReference type="PRINTS" id="PR00811">
    <property type="entry name" value="BCTERIALGSPD"/>
</dbReference>
<feature type="non-terminal residue" evidence="1">
    <location>
        <position position="1"/>
    </location>
</feature>
<dbReference type="PANTHER" id="PTHR30332">
    <property type="entry name" value="PROBABLE GENERAL SECRETION PATHWAY PROTEIN D"/>
    <property type="match status" value="1"/>
</dbReference>
<sequence length="309" mass="34133">VKTVFRSILVCSLGLVLGLGGHLANAQDAELDAPATEFDPQATEFDPPSTELDYQAEPADGAFEEFIPVPAIGSPESELNFQTYGLSYMQSDRVIALLKALGYATIEFAWAEGESINERVYSVLQDVESYPLIIKLIDANKTSLFELSPDGAVGQETGLGGTYLHQQTSGAPEQRLFIVYEKAFPEQLHVLLQMLRNNIDVPARQVVIEALVVEIDRKNLDELGLSYNLQKTDYSLSVESAGKTLPFIGRFEEEFENFRDPEWDNLPRRNGFSASLRALVQSGHAEILSNPSVLVLNGRQARIQVGQQV</sequence>
<dbReference type="AlphaFoldDB" id="A0A382C5E7"/>
<organism evidence="1">
    <name type="scientific">marine metagenome</name>
    <dbReference type="NCBI Taxonomy" id="408172"/>
    <lineage>
        <taxon>unclassified sequences</taxon>
        <taxon>metagenomes</taxon>
        <taxon>ecological metagenomes</taxon>
    </lineage>
</organism>
<gene>
    <name evidence="1" type="ORF">METZ01_LOCUS174114</name>
</gene>
<evidence type="ECO:0000313" key="1">
    <source>
        <dbReference type="EMBL" id="SVB21260.1"/>
    </source>
</evidence>
<dbReference type="InterPro" id="IPR050810">
    <property type="entry name" value="Bact_Secretion_Sys_Channel"/>
</dbReference>
<evidence type="ECO:0008006" key="2">
    <source>
        <dbReference type="Google" id="ProtNLM"/>
    </source>
</evidence>
<proteinExistence type="predicted"/>
<name>A0A382C5E7_9ZZZZ</name>
<accession>A0A382C5E7</accession>
<dbReference type="PANTHER" id="PTHR30332:SF17">
    <property type="entry name" value="TYPE IV PILIATION SYSTEM PROTEIN DR_0774-RELATED"/>
    <property type="match status" value="1"/>
</dbReference>
<dbReference type="GO" id="GO:0009306">
    <property type="term" value="P:protein secretion"/>
    <property type="evidence" value="ECO:0007669"/>
    <property type="project" value="TreeGrafter"/>
</dbReference>
<feature type="non-terminal residue" evidence="1">
    <location>
        <position position="309"/>
    </location>
</feature>
<protein>
    <recommendedName>
        <fullName evidence="2">NolW-like domain-containing protein</fullName>
    </recommendedName>
</protein>